<proteinExistence type="predicted"/>
<dbReference type="AlphaFoldDB" id="A0A3M7QCL9"/>
<dbReference type="Proteomes" id="UP000276133">
    <property type="component" value="Unassembled WGS sequence"/>
</dbReference>
<evidence type="ECO:0000313" key="2">
    <source>
        <dbReference type="Proteomes" id="UP000276133"/>
    </source>
</evidence>
<name>A0A3M7QCL9_BRAPC</name>
<reference evidence="1 2" key="1">
    <citation type="journal article" date="2018" name="Sci. Rep.">
        <title>Genomic signatures of local adaptation to the degree of environmental predictability in rotifers.</title>
        <authorList>
            <person name="Franch-Gras L."/>
            <person name="Hahn C."/>
            <person name="Garcia-Roger E.M."/>
            <person name="Carmona M.J."/>
            <person name="Serra M."/>
            <person name="Gomez A."/>
        </authorList>
    </citation>
    <scope>NUCLEOTIDE SEQUENCE [LARGE SCALE GENOMIC DNA]</scope>
    <source>
        <strain evidence="1">HYR1</strain>
    </source>
</reference>
<organism evidence="1 2">
    <name type="scientific">Brachionus plicatilis</name>
    <name type="common">Marine rotifer</name>
    <name type="synonym">Brachionus muelleri</name>
    <dbReference type="NCBI Taxonomy" id="10195"/>
    <lineage>
        <taxon>Eukaryota</taxon>
        <taxon>Metazoa</taxon>
        <taxon>Spiralia</taxon>
        <taxon>Gnathifera</taxon>
        <taxon>Rotifera</taxon>
        <taxon>Eurotatoria</taxon>
        <taxon>Monogononta</taxon>
        <taxon>Pseudotrocha</taxon>
        <taxon>Ploima</taxon>
        <taxon>Brachionidae</taxon>
        <taxon>Brachionus</taxon>
    </lineage>
</organism>
<evidence type="ECO:0000313" key="1">
    <source>
        <dbReference type="EMBL" id="RNA08999.1"/>
    </source>
</evidence>
<sequence length="82" mass="10180">MKDLSHLDSIRWFDKVRYFSNLNIIRYNMSLKVDFSRLFFVIFIQNYDAQFRLKRNGKSLRNFLLNKWSWLQIIYHGKDENL</sequence>
<accession>A0A3M7QCL9</accession>
<gene>
    <name evidence="1" type="ORF">BpHYR1_041973</name>
</gene>
<protein>
    <submittedName>
        <fullName evidence="1">Uncharacterized protein</fullName>
    </submittedName>
</protein>
<dbReference type="EMBL" id="REGN01006574">
    <property type="protein sequence ID" value="RNA08999.1"/>
    <property type="molecule type" value="Genomic_DNA"/>
</dbReference>
<comment type="caution">
    <text evidence="1">The sequence shown here is derived from an EMBL/GenBank/DDBJ whole genome shotgun (WGS) entry which is preliminary data.</text>
</comment>
<keyword evidence="2" id="KW-1185">Reference proteome</keyword>